<dbReference type="RefSeq" id="WP_189041097.1">
    <property type="nucleotide sequence ID" value="NZ_BMNB01000003.1"/>
</dbReference>
<evidence type="ECO:0000313" key="2">
    <source>
        <dbReference type="Proteomes" id="UP000608890"/>
    </source>
</evidence>
<sequence length="69" mass="7466">MTVSTATARRNVDPREAAFGISVGDPLTVDVDGHGSGWTILAVHADSYDLYRYGRDLSRVPHGSVHVGW</sequence>
<dbReference type="EMBL" id="BMNB01000003">
    <property type="protein sequence ID" value="GGM27630.1"/>
    <property type="molecule type" value="Genomic_DNA"/>
</dbReference>
<gene>
    <name evidence="1" type="ORF">GCM10011608_10560</name>
</gene>
<dbReference type="AlphaFoldDB" id="A0A917TLY4"/>
<accession>A0A917TLY4</accession>
<dbReference type="Proteomes" id="UP000608890">
    <property type="component" value="Unassembled WGS sequence"/>
</dbReference>
<comment type="caution">
    <text evidence="1">The sequence shown here is derived from an EMBL/GenBank/DDBJ whole genome shotgun (WGS) entry which is preliminary data.</text>
</comment>
<reference evidence="1" key="1">
    <citation type="journal article" date="2014" name="Int. J. Syst. Evol. Microbiol.">
        <title>Complete genome sequence of Corynebacterium casei LMG S-19264T (=DSM 44701T), isolated from a smear-ripened cheese.</title>
        <authorList>
            <consortium name="US DOE Joint Genome Institute (JGI-PGF)"/>
            <person name="Walter F."/>
            <person name="Albersmeier A."/>
            <person name="Kalinowski J."/>
            <person name="Ruckert C."/>
        </authorList>
    </citation>
    <scope>NUCLEOTIDE SEQUENCE</scope>
    <source>
        <strain evidence="1">CGMCC 4.7312</strain>
    </source>
</reference>
<evidence type="ECO:0000313" key="1">
    <source>
        <dbReference type="EMBL" id="GGM27630.1"/>
    </source>
</evidence>
<keyword evidence="2" id="KW-1185">Reference proteome</keyword>
<organism evidence="1 2">
    <name type="scientific">Micromonospora sonchi</name>
    <dbReference type="NCBI Taxonomy" id="1763543"/>
    <lineage>
        <taxon>Bacteria</taxon>
        <taxon>Bacillati</taxon>
        <taxon>Actinomycetota</taxon>
        <taxon>Actinomycetes</taxon>
        <taxon>Micromonosporales</taxon>
        <taxon>Micromonosporaceae</taxon>
        <taxon>Micromonospora</taxon>
    </lineage>
</organism>
<reference evidence="1" key="2">
    <citation type="submission" date="2020-09" db="EMBL/GenBank/DDBJ databases">
        <authorList>
            <person name="Sun Q."/>
            <person name="Zhou Y."/>
        </authorList>
    </citation>
    <scope>NUCLEOTIDE SEQUENCE</scope>
    <source>
        <strain evidence="1">CGMCC 4.7312</strain>
    </source>
</reference>
<proteinExistence type="predicted"/>
<protein>
    <submittedName>
        <fullName evidence="1">Uncharacterized protein</fullName>
    </submittedName>
</protein>
<name>A0A917TLY4_9ACTN</name>